<dbReference type="AlphaFoldDB" id="A0A318TR85"/>
<evidence type="ECO:0000313" key="2">
    <source>
        <dbReference type="EMBL" id="PYF06330.1"/>
    </source>
</evidence>
<dbReference type="RefSeq" id="WP_107935184.1">
    <property type="nucleotide sequence ID" value="NZ_CP085009.1"/>
</dbReference>
<proteinExistence type="predicted"/>
<keyword evidence="1" id="KW-0472">Membrane</keyword>
<dbReference type="OrthoDB" id="2455517at2"/>
<comment type="caution">
    <text evidence="2">The sequence shown here is derived from an EMBL/GenBank/DDBJ whole genome shotgun (WGS) entry which is preliminary data.</text>
</comment>
<gene>
    <name evidence="2" type="ORF">BJ095_11032</name>
</gene>
<dbReference type="EMBL" id="QJTJ01000010">
    <property type="protein sequence ID" value="PYF06330.1"/>
    <property type="molecule type" value="Genomic_DNA"/>
</dbReference>
<feature type="transmembrane region" description="Helical" evidence="1">
    <location>
        <begin position="38"/>
        <end position="59"/>
    </location>
</feature>
<keyword evidence="1" id="KW-0812">Transmembrane</keyword>
<keyword evidence="1" id="KW-1133">Transmembrane helix</keyword>
<organism evidence="2 3">
    <name type="scientific">Ureibacillus chungkukjangi</name>
    <dbReference type="NCBI Taxonomy" id="1202712"/>
    <lineage>
        <taxon>Bacteria</taxon>
        <taxon>Bacillati</taxon>
        <taxon>Bacillota</taxon>
        <taxon>Bacilli</taxon>
        <taxon>Bacillales</taxon>
        <taxon>Caryophanaceae</taxon>
        <taxon>Ureibacillus</taxon>
    </lineage>
</organism>
<keyword evidence="3" id="KW-1185">Reference proteome</keyword>
<evidence type="ECO:0000256" key="1">
    <source>
        <dbReference type="SAM" id="Phobius"/>
    </source>
</evidence>
<feature type="transmembrane region" description="Helical" evidence="1">
    <location>
        <begin position="6"/>
        <end position="26"/>
    </location>
</feature>
<dbReference type="Proteomes" id="UP000247416">
    <property type="component" value="Unassembled WGS sequence"/>
</dbReference>
<reference evidence="2 3" key="1">
    <citation type="submission" date="2018-06" db="EMBL/GenBank/DDBJ databases">
        <title>Genomic Encyclopedia of Archaeal and Bacterial Type Strains, Phase II (KMG-II): from individual species to whole genera.</title>
        <authorList>
            <person name="Goeker M."/>
        </authorList>
    </citation>
    <scope>NUCLEOTIDE SEQUENCE [LARGE SCALE GENOMIC DNA]</scope>
    <source>
        <strain evidence="2 3">KACC 16626</strain>
    </source>
</reference>
<accession>A0A318TR85</accession>
<protein>
    <submittedName>
        <fullName evidence="2">Uncharacterized protein</fullName>
    </submittedName>
</protein>
<evidence type="ECO:0000313" key="3">
    <source>
        <dbReference type="Proteomes" id="UP000247416"/>
    </source>
</evidence>
<name>A0A318TR85_9BACL</name>
<sequence length="241" mass="28000">MTPLLFMVLILMSFLLFSPYFAVSIGKKLKKNFWTVKRISIIITGYIGLGLIAYMYLALSLTGNNEYKTLSSEEIERIMIDENQFSSSLSQKQGDQFDERYLVDEWSMKLSSDEVTLLRESEDTYGRIYVLIDWRDDAGSNEIYVKTYQIPHVNRGIDLTKEVTNNQFEFADDTLIVKKPPEKQLIFNSINPKIEMLEWSVPRLHSKDYVVENSVTGSTYLYLNVPNHVTIIDEGKLRFYP</sequence>